<gene>
    <name evidence="2" type="ORF">AJ78_08039</name>
</gene>
<protein>
    <submittedName>
        <fullName evidence="2">Uncharacterized protein</fullName>
    </submittedName>
</protein>
<evidence type="ECO:0000313" key="2">
    <source>
        <dbReference type="EMBL" id="OJD11127.1"/>
    </source>
</evidence>
<keyword evidence="3" id="KW-1185">Reference proteome</keyword>
<sequence>MSLRPYQALLQEKFHFFSHQIDHWLFFWHDHQPPSLPEFKSTTLEKVLEFYREVVLPTIDVNKVMPARTEDPRLLLKQSTKASRQTRSTSQLAESYLVDERGFSLTDASYLVAYLRAIKKPISVDVLCMISASDASTKLANAKKYFETRPMPGMTPVFETFTDARAKAPSATPSLSSTPDILSPSPTQPKKKIDPASYHSPSSPPLPLPPTLAWKDLTPHGILGGHYTPEQPLVLLDHWDKLGSPYDIDTLSRRSTFSIHHEFAEIVQENAKLAELATQAKALLADQNDDEYVPPPAEKDSYSPPSHTFSTKPQAQISATSPHPTFQHPDALAMKDSFTATQDTDDQFLHDTLTAYYFLTPKEATALIEHWAANKLCIERDWIMKLSIKKEHEIQDLAEQLVKRQQEKKLADSATLFIILRDLDDGRFMLKRQRIQQIHRDQVATTDQGWRAGNTLRFFKLRIKLDPANGYDFAGPSPSEPPVAPEPSA</sequence>
<evidence type="ECO:0000256" key="1">
    <source>
        <dbReference type="SAM" id="MobiDB-lite"/>
    </source>
</evidence>
<dbReference type="VEuPathDB" id="FungiDB:AJ78_08039"/>
<dbReference type="EMBL" id="LGRN01000606">
    <property type="protein sequence ID" value="OJD11127.1"/>
    <property type="molecule type" value="Genomic_DNA"/>
</dbReference>
<accession>A0A1J9Q4E0</accession>
<name>A0A1J9Q4E0_9EURO</name>
<comment type="caution">
    <text evidence="2">The sequence shown here is derived from an EMBL/GenBank/DDBJ whole genome shotgun (WGS) entry which is preliminary data.</text>
</comment>
<reference evidence="2 3" key="1">
    <citation type="submission" date="2015-07" db="EMBL/GenBank/DDBJ databases">
        <title>Emmonsia species relationships and genome sequence.</title>
        <authorList>
            <consortium name="The Broad Institute Genomics Platform"/>
            <person name="Cuomo C.A."/>
            <person name="Munoz J.F."/>
            <person name="Imamovic A."/>
            <person name="Priest M.E."/>
            <person name="Young S."/>
            <person name="Clay O.K."/>
            <person name="McEwen J.G."/>
        </authorList>
    </citation>
    <scope>NUCLEOTIDE SEQUENCE [LARGE SCALE GENOMIC DNA]</scope>
    <source>
        <strain evidence="2 3">UAMH 9510</strain>
    </source>
</reference>
<feature type="compositionally biased region" description="Polar residues" evidence="1">
    <location>
        <begin position="303"/>
        <end position="323"/>
    </location>
</feature>
<feature type="region of interest" description="Disordered" evidence="1">
    <location>
        <begin position="168"/>
        <end position="205"/>
    </location>
</feature>
<dbReference type="AlphaFoldDB" id="A0A1J9Q4E0"/>
<organism evidence="2 3">
    <name type="scientific">Emergomyces pasteurianus Ep9510</name>
    <dbReference type="NCBI Taxonomy" id="1447872"/>
    <lineage>
        <taxon>Eukaryota</taxon>
        <taxon>Fungi</taxon>
        <taxon>Dikarya</taxon>
        <taxon>Ascomycota</taxon>
        <taxon>Pezizomycotina</taxon>
        <taxon>Eurotiomycetes</taxon>
        <taxon>Eurotiomycetidae</taxon>
        <taxon>Onygenales</taxon>
        <taxon>Ajellomycetaceae</taxon>
        <taxon>Emergomyces</taxon>
    </lineage>
</organism>
<feature type="region of interest" description="Disordered" evidence="1">
    <location>
        <begin position="289"/>
        <end position="323"/>
    </location>
</feature>
<dbReference type="Proteomes" id="UP000182235">
    <property type="component" value="Unassembled WGS sequence"/>
</dbReference>
<dbReference type="OrthoDB" id="4191257at2759"/>
<evidence type="ECO:0000313" key="3">
    <source>
        <dbReference type="Proteomes" id="UP000182235"/>
    </source>
</evidence>
<proteinExistence type="predicted"/>
<feature type="compositionally biased region" description="Low complexity" evidence="1">
    <location>
        <begin position="168"/>
        <end position="179"/>
    </location>
</feature>